<accession>A0A6I6IM64</accession>
<proteinExistence type="predicted"/>
<dbReference type="PROSITE" id="PS51186">
    <property type="entry name" value="GNAT"/>
    <property type="match status" value="1"/>
</dbReference>
<dbReference type="Proteomes" id="UP000428330">
    <property type="component" value="Chromosome"/>
</dbReference>
<keyword evidence="3" id="KW-1185">Reference proteome</keyword>
<dbReference type="AlphaFoldDB" id="A0A6I6IM64"/>
<dbReference type="KEGG" id="rom:EI983_07765"/>
<evidence type="ECO:0000259" key="1">
    <source>
        <dbReference type="PROSITE" id="PS51186"/>
    </source>
</evidence>
<keyword evidence="2" id="KW-0808">Transferase</keyword>
<feature type="domain" description="N-acetyltransferase" evidence="1">
    <location>
        <begin position="10"/>
        <end position="175"/>
    </location>
</feature>
<dbReference type="Pfam" id="PF13302">
    <property type="entry name" value="Acetyltransf_3"/>
    <property type="match status" value="1"/>
</dbReference>
<dbReference type="Gene3D" id="3.40.630.30">
    <property type="match status" value="1"/>
</dbReference>
<gene>
    <name evidence="2" type="ORF">EI983_07765</name>
</gene>
<sequence>MSDALTTARLRLRDFTDNDLADFAALHADPAAMADLGGPISRADARDKLSRYLDGRTRDGIGRLHVSDAAGFIGYVGICCHPPEHPIGAHAEIGWRLLPRAWGKGYATEAARAALPHAFAATALTEILAYTAADNTRSQAVMARLGLTRQPDRDFAEPDPVLGTWHGLVWVARARDWPPSAR</sequence>
<reference evidence="3" key="1">
    <citation type="submission" date="2018-12" db="EMBL/GenBank/DDBJ databases">
        <title>Complete genome sequence of Roseovarius sp. MME-070.</title>
        <authorList>
            <person name="Nam Y.-D."/>
            <person name="Kang J."/>
            <person name="Chung W.-H."/>
            <person name="Park Y.S."/>
        </authorList>
    </citation>
    <scope>NUCLEOTIDE SEQUENCE [LARGE SCALE GENOMIC DNA]</scope>
    <source>
        <strain evidence="3">MME-070</strain>
    </source>
</reference>
<dbReference type="PANTHER" id="PTHR43792">
    <property type="entry name" value="GNAT FAMILY, PUTATIVE (AFU_ORTHOLOGUE AFUA_3G00765)-RELATED-RELATED"/>
    <property type="match status" value="1"/>
</dbReference>
<dbReference type="InterPro" id="IPR051531">
    <property type="entry name" value="N-acetyltransferase"/>
</dbReference>
<evidence type="ECO:0000313" key="2">
    <source>
        <dbReference type="EMBL" id="QGX98180.1"/>
    </source>
</evidence>
<dbReference type="PANTHER" id="PTHR43792:SF1">
    <property type="entry name" value="N-ACETYLTRANSFERASE DOMAIN-CONTAINING PROTEIN"/>
    <property type="match status" value="1"/>
</dbReference>
<dbReference type="SUPFAM" id="SSF55729">
    <property type="entry name" value="Acyl-CoA N-acyltransferases (Nat)"/>
    <property type="match status" value="1"/>
</dbReference>
<evidence type="ECO:0000313" key="3">
    <source>
        <dbReference type="Proteomes" id="UP000428330"/>
    </source>
</evidence>
<dbReference type="OrthoDB" id="9804153at2"/>
<dbReference type="GO" id="GO:0016747">
    <property type="term" value="F:acyltransferase activity, transferring groups other than amino-acyl groups"/>
    <property type="evidence" value="ECO:0007669"/>
    <property type="project" value="InterPro"/>
</dbReference>
<protein>
    <submittedName>
        <fullName evidence="2">N-acetyltransferase</fullName>
    </submittedName>
</protein>
<organism evidence="2 3">
    <name type="scientific">Roseovarius faecimaris</name>
    <dbReference type="NCBI Taxonomy" id="2494550"/>
    <lineage>
        <taxon>Bacteria</taxon>
        <taxon>Pseudomonadati</taxon>
        <taxon>Pseudomonadota</taxon>
        <taxon>Alphaproteobacteria</taxon>
        <taxon>Rhodobacterales</taxon>
        <taxon>Roseobacteraceae</taxon>
        <taxon>Roseovarius</taxon>
    </lineage>
</organism>
<dbReference type="RefSeq" id="WP_157706812.1">
    <property type="nucleotide sequence ID" value="NZ_CP034348.1"/>
</dbReference>
<dbReference type="EMBL" id="CP034348">
    <property type="protein sequence ID" value="QGX98180.1"/>
    <property type="molecule type" value="Genomic_DNA"/>
</dbReference>
<dbReference type="InterPro" id="IPR016181">
    <property type="entry name" value="Acyl_CoA_acyltransferase"/>
</dbReference>
<dbReference type="InterPro" id="IPR000182">
    <property type="entry name" value="GNAT_dom"/>
</dbReference>
<name>A0A6I6IM64_9RHOB</name>